<comment type="subcellular location">
    <subcellularLocation>
        <location evidence="1">Cell membrane</location>
        <topology evidence="1">Multi-pass membrane protein</topology>
    </subcellularLocation>
</comment>
<keyword evidence="2" id="KW-1003">Cell membrane</keyword>
<dbReference type="GO" id="GO:0005886">
    <property type="term" value="C:plasma membrane"/>
    <property type="evidence" value="ECO:0007669"/>
    <property type="project" value="UniProtKB-SubCell"/>
</dbReference>
<gene>
    <name evidence="7" type="ORF">MYP_3399</name>
</gene>
<organism evidence="7 8">
    <name type="scientific">Sporocytophaga myxococcoides</name>
    <dbReference type="NCBI Taxonomy" id="153721"/>
    <lineage>
        <taxon>Bacteria</taxon>
        <taxon>Pseudomonadati</taxon>
        <taxon>Bacteroidota</taxon>
        <taxon>Cytophagia</taxon>
        <taxon>Cytophagales</taxon>
        <taxon>Cytophagaceae</taxon>
        <taxon>Sporocytophaga</taxon>
    </lineage>
</organism>
<dbReference type="RefSeq" id="WP_045465666.1">
    <property type="nucleotide sequence ID" value="NZ_BBLT01000007.1"/>
</dbReference>
<feature type="transmembrane region" description="Helical" evidence="6">
    <location>
        <begin position="216"/>
        <end position="240"/>
    </location>
</feature>
<feature type="transmembrane region" description="Helical" evidence="6">
    <location>
        <begin position="33"/>
        <end position="57"/>
    </location>
</feature>
<evidence type="ECO:0000256" key="4">
    <source>
        <dbReference type="ARBA" id="ARBA00022989"/>
    </source>
</evidence>
<dbReference type="PANTHER" id="PTHR30213:SF1">
    <property type="entry name" value="INNER MEMBRANE PROTEIN YHJD"/>
    <property type="match status" value="1"/>
</dbReference>
<dbReference type="Proteomes" id="UP000030185">
    <property type="component" value="Unassembled WGS sequence"/>
</dbReference>
<reference evidence="7 8" key="1">
    <citation type="submission" date="2014-09" db="EMBL/GenBank/DDBJ databases">
        <title>Sporocytophaga myxococcoides PG-01 genome sequencing.</title>
        <authorList>
            <person name="Liu L."/>
            <person name="Gao P.J."/>
            <person name="Chen G.J."/>
            <person name="Wang L.S."/>
        </authorList>
    </citation>
    <scope>NUCLEOTIDE SEQUENCE [LARGE SCALE GENOMIC DNA]</scope>
    <source>
        <strain evidence="7 8">PG-01</strain>
    </source>
</reference>
<evidence type="ECO:0000256" key="6">
    <source>
        <dbReference type="SAM" id="Phobius"/>
    </source>
</evidence>
<keyword evidence="3 6" id="KW-0812">Transmembrane</keyword>
<proteinExistence type="predicted"/>
<protein>
    <submittedName>
        <fullName evidence="7">Uncharacterized protein</fullName>
    </submittedName>
</protein>
<dbReference type="EMBL" id="BBLT01000007">
    <property type="protein sequence ID" value="GAL86170.1"/>
    <property type="molecule type" value="Genomic_DNA"/>
</dbReference>
<keyword evidence="8" id="KW-1185">Reference proteome</keyword>
<dbReference type="PANTHER" id="PTHR30213">
    <property type="entry name" value="INNER MEMBRANE PROTEIN YHJD"/>
    <property type="match status" value="1"/>
</dbReference>
<dbReference type="STRING" id="153721.MYP_3399"/>
<name>A0A098LGR8_9BACT</name>
<dbReference type="InterPro" id="IPR017039">
    <property type="entry name" value="Virul_fac_BrkB"/>
</dbReference>
<feature type="transmembrane region" description="Helical" evidence="6">
    <location>
        <begin position="137"/>
        <end position="161"/>
    </location>
</feature>
<keyword evidence="5 6" id="KW-0472">Membrane</keyword>
<dbReference type="eggNOG" id="COG1295">
    <property type="taxonomic scope" value="Bacteria"/>
</dbReference>
<dbReference type="OrthoDB" id="9797028at2"/>
<evidence type="ECO:0000256" key="2">
    <source>
        <dbReference type="ARBA" id="ARBA00022475"/>
    </source>
</evidence>
<keyword evidence="4 6" id="KW-1133">Transmembrane helix</keyword>
<evidence type="ECO:0000256" key="3">
    <source>
        <dbReference type="ARBA" id="ARBA00022692"/>
    </source>
</evidence>
<dbReference type="Pfam" id="PF03631">
    <property type="entry name" value="Virul_fac_BrkB"/>
    <property type="match status" value="1"/>
</dbReference>
<feature type="transmembrane region" description="Helical" evidence="6">
    <location>
        <begin position="246"/>
        <end position="272"/>
    </location>
</feature>
<dbReference type="AlphaFoldDB" id="A0A098LGR8"/>
<dbReference type="PIRSF" id="PIRSF035875">
    <property type="entry name" value="RNase_BN"/>
    <property type="match status" value="1"/>
</dbReference>
<evidence type="ECO:0000313" key="8">
    <source>
        <dbReference type="Proteomes" id="UP000030185"/>
    </source>
</evidence>
<evidence type="ECO:0000313" key="7">
    <source>
        <dbReference type="EMBL" id="GAL86170.1"/>
    </source>
</evidence>
<comment type="caution">
    <text evidence="7">The sequence shown here is derived from an EMBL/GenBank/DDBJ whole genome shotgun (WGS) entry which is preliminary data.</text>
</comment>
<accession>A0A098LGR8</accession>
<sequence>MKLKKVAKDIVYLLSQTYKEWIKDDPFEMSASVAYYAILSLPALLLIVINTAGVIFGKDAVEGKIAFELGKILGYEAGSIIQGIVANASLKTSSRFTAFVGLGTLIFGATGVFIALQKSINKVWEVRVNPKSGILKYIMSRITSFAIIIFIGVLMFAFILITTALNALSTWLNQHLPDYIVSWFFIINFLVSFGIITLLFAIIYKYLPDVKIAWGSVWFGAALTSFLFVIGKLAMGFYFVHMNPASAYGAAGSLILIMIWVSYSSLILFFGAEFTHVYAKKYGYSIKYSKYAMKMEDFYREKYSKS</sequence>
<evidence type="ECO:0000256" key="1">
    <source>
        <dbReference type="ARBA" id="ARBA00004651"/>
    </source>
</evidence>
<feature type="transmembrane region" description="Helical" evidence="6">
    <location>
        <begin position="96"/>
        <end position="116"/>
    </location>
</feature>
<feature type="transmembrane region" description="Helical" evidence="6">
    <location>
        <begin position="181"/>
        <end position="204"/>
    </location>
</feature>
<evidence type="ECO:0000256" key="5">
    <source>
        <dbReference type="ARBA" id="ARBA00023136"/>
    </source>
</evidence>